<evidence type="ECO:0000313" key="3">
    <source>
        <dbReference type="EMBL" id="MEU0711564.1"/>
    </source>
</evidence>
<feature type="compositionally biased region" description="Low complexity" evidence="1">
    <location>
        <begin position="274"/>
        <end position="299"/>
    </location>
</feature>
<protein>
    <submittedName>
        <fullName evidence="3">Helix-turn-helix transcriptional regulator</fullName>
    </submittedName>
</protein>
<organism evidence="3 4">
    <name type="scientific">Streptomyces lavendulocolor</name>
    <dbReference type="NCBI Taxonomy" id="67316"/>
    <lineage>
        <taxon>Bacteria</taxon>
        <taxon>Bacillati</taxon>
        <taxon>Actinomycetota</taxon>
        <taxon>Actinomycetes</taxon>
        <taxon>Kitasatosporales</taxon>
        <taxon>Streptomycetaceae</taxon>
        <taxon>Streptomyces</taxon>
    </lineage>
</organism>
<dbReference type="CDD" id="cd00093">
    <property type="entry name" value="HTH_XRE"/>
    <property type="match status" value="1"/>
</dbReference>
<evidence type="ECO:0000259" key="2">
    <source>
        <dbReference type="PROSITE" id="PS50943"/>
    </source>
</evidence>
<dbReference type="Proteomes" id="UP001550378">
    <property type="component" value="Unassembled WGS sequence"/>
</dbReference>
<gene>
    <name evidence="3" type="ORF">ABZ508_29810</name>
</gene>
<feature type="compositionally biased region" description="Gly residues" evidence="1">
    <location>
        <begin position="209"/>
        <end position="218"/>
    </location>
</feature>
<dbReference type="RefSeq" id="WP_359656621.1">
    <property type="nucleotide sequence ID" value="NZ_JBEXZP010000140.1"/>
</dbReference>
<name>A0ABV2WDY0_9ACTN</name>
<feature type="compositionally biased region" description="Low complexity" evidence="1">
    <location>
        <begin position="310"/>
        <end position="344"/>
    </location>
</feature>
<feature type="compositionally biased region" description="Basic and acidic residues" evidence="1">
    <location>
        <begin position="127"/>
        <end position="150"/>
    </location>
</feature>
<dbReference type="InterPro" id="IPR001387">
    <property type="entry name" value="Cro/C1-type_HTH"/>
</dbReference>
<evidence type="ECO:0000256" key="1">
    <source>
        <dbReference type="SAM" id="MobiDB-lite"/>
    </source>
</evidence>
<feature type="region of interest" description="Disordered" evidence="1">
    <location>
        <begin position="120"/>
        <end position="245"/>
    </location>
</feature>
<proteinExistence type="predicted"/>
<feature type="region of interest" description="Disordered" evidence="1">
    <location>
        <begin position="267"/>
        <end position="352"/>
    </location>
</feature>
<dbReference type="Pfam" id="PF13560">
    <property type="entry name" value="HTH_31"/>
    <property type="match status" value="1"/>
</dbReference>
<comment type="caution">
    <text evidence="3">The sequence shown here is derived from an EMBL/GenBank/DDBJ whole genome shotgun (WGS) entry which is preliminary data.</text>
</comment>
<dbReference type="Gene3D" id="1.10.260.40">
    <property type="entry name" value="lambda repressor-like DNA-binding domains"/>
    <property type="match status" value="1"/>
</dbReference>
<feature type="compositionally biased region" description="Pro residues" evidence="1">
    <location>
        <begin position="300"/>
        <end position="309"/>
    </location>
</feature>
<evidence type="ECO:0000313" key="4">
    <source>
        <dbReference type="Proteomes" id="UP001550378"/>
    </source>
</evidence>
<keyword evidence="4" id="KW-1185">Reference proteome</keyword>
<dbReference type="PROSITE" id="PS50943">
    <property type="entry name" value="HTH_CROC1"/>
    <property type="match status" value="1"/>
</dbReference>
<dbReference type="SMART" id="SM00530">
    <property type="entry name" value="HTH_XRE"/>
    <property type="match status" value="1"/>
</dbReference>
<feature type="domain" description="HTH cro/C1-type" evidence="2">
    <location>
        <begin position="12"/>
        <end position="67"/>
    </location>
</feature>
<sequence length="559" mass="56354">MGTETEGFAQALRGLKERSGLSYGSLAKRAHMSTSTLHRYCNGDAVPTEFAPVERLARLCGASRDEMVALHRRWIVADDARRRGRAAAQGAAAAQEAAAAQGAAVAQEVAAAQGAAAAQEAAVEAPSPERRDGAEPRAEEPPGEAGRESVDEPVAAAAGASEDDGRRGPGDGGGAPGEERRGSAGSDGSPGEEEGSGGADRSPGDDGRGAAGGDGSSGDPGDDPVTVLAPASSATPGPPRSRRRGRLVAAAAAVVVLTATTALAVTLNSGHPQGPGTAAGPAGSAAASGAAGPSGSARPGPRPSTPAPSSPSASVPSGAPTPTAAGTPPSAEASGAPAPGAAVPDRPRDRGVPLAVDVQPYVWRDPCSQVYVVDRPPAQVPPPPSEQDARGWVTALGGAPGGDMMMDLAVQSTGDETVVLHALHVRVVGKDAPLPWNAYTMGVGCGGEMTPRSFDVNLDVARPRAVSVAGRQGDREIPAVDFPYKVSANDPQMLRVTAHTAGHAVRWYLELEWSSGDRRGTLRVDDHGRPFTTSAIGGRPAFDYPLGGSGWIPHVPNEG</sequence>
<dbReference type="SUPFAM" id="SSF47413">
    <property type="entry name" value="lambda repressor-like DNA-binding domains"/>
    <property type="match status" value="1"/>
</dbReference>
<dbReference type="EMBL" id="JBEXZR010000037">
    <property type="protein sequence ID" value="MEU0711564.1"/>
    <property type="molecule type" value="Genomic_DNA"/>
</dbReference>
<dbReference type="InterPro" id="IPR010982">
    <property type="entry name" value="Lambda_DNA-bd_dom_sf"/>
</dbReference>
<reference evidence="3 4" key="1">
    <citation type="submission" date="2024-06" db="EMBL/GenBank/DDBJ databases">
        <title>The Natural Products Discovery Center: Release of the First 8490 Sequenced Strains for Exploring Actinobacteria Biosynthetic Diversity.</title>
        <authorList>
            <person name="Kalkreuter E."/>
            <person name="Kautsar S.A."/>
            <person name="Yang D."/>
            <person name="Bader C.D."/>
            <person name="Teijaro C.N."/>
            <person name="Fluegel L."/>
            <person name="Davis C.M."/>
            <person name="Simpson J.R."/>
            <person name="Lauterbach L."/>
            <person name="Steele A.D."/>
            <person name="Gui C."/>
            <person name="Meng S."/>
            <person name="Li G."/>
            <person name="Viehrig K."/>
            <person name="Ye F."/>
            <person name="Su P."/>
            <person name="Kiefer A.F."/>
            <person name="Nichols A."/>
            <person name="Cepeda A.J."/>
            <person name="Yan W."/>
            <person name="Fan B."/>
            <person name="Jiang Y."/>
            <person name="Adhikari A."/>
            <person name="Zheng C.-J."/>
            <person name="Schuster L."/>
            <person name="Cowan T.M."/>
            <person name="Smanski M.J."/>
            <person name="Chevrette M.G."/>
            <person name="De Carvalho L.P.S."/>
            <person name="Shen B."/>
        </authorList>
    </citation>
    <scope>NUCLEOTIDE SEQUENCE [LARGE SCALE GENOMIC DNA]</scope>
    <source>
        <strain evidence="3 4">NPDC006337</strain>
    </source>
</reference>
<accession>A0ABV2WDY0</accession>